<dbReference type="GO" id="GO:0016874">
    <property type="term" value="F:ligase activity"/>
    <property type="evidence" value="ECO:0007669"/>
    <property type="project" value="UniProtKB-KW"/>
</dbReference>
<keyword evidence="3" id="KW-0276">Fatty acid metabolism</keyword>
<dbReference type="GO" id="GO:0006631">
    <property type="term" value="P:fatty acid metabolic process"/>
    <property type="evidence" value="ECO:0007669"/>
    <property type="project" value="UniProtKB-KW"/>
</dbReference>
<evidence type="ECO:0000256" key="1">
    <source>
        <dbReference type="ARBA" id="ARBA00006432"/>
    </source>
</evidence>
<comment type="similarity">
    <text evidence="1">Belongs to the ATP-dependent AMP-binding enzyme family.</text>
</comment>
<dbReference type="EMBL" id="CAJMXA010003687">
    <property type="protein sequence ID" value="CAE6511377.1"/>
    <property type="molecule type" value="Genomic_DNA"/>
</dbReference>
<dbReference type="InterPro" id="IPR020845">
    <property type="entry name" value="AMP-binding_CS"/>
</dbReference>
<dbReference type="AlphaFoldDB" id="A0A8H3HI55"/>
<dbReference type="Pfam" id="PF00501">
    <property type="entry name" value="AMP-binding"/>
    <property type="match status" value="1"/>
</dbReference>
<dbReference type="Proteomes" id="UP000663853">
    <property type="component" value="Unassembled WGS sequence"/>
</dbReference>
<name>A0A8H3HI55_9AGAM</name>
<evidence type="ECO:0000259" key="6">
    <source>
        <dbReference type="Pfam" id="PF13193"/>
    </source>
</evidence>
<keyword evidence="4" id="KW-0443">Lipid metabolism</keyword>
<accession>A0A8H3HI55</accession>
<feature type="domain" description="AMP-dependent synthetase/ligase" evidence="5">
    <location>
        <begin position="41"/>
        <end position="415"/>
    </location>
</feature>
<dbReference type="PROSITE" id="PS00455">
    <property type="entry name" value="AMP_BINDING"/>
    <property type="match status" value="1"/>
</dbReference>
<dbReference type="Gene3D" id="3.40.50.12780">
    <property type="entry name" value="N-terminal domain of ligase-like"/>
    <property type="match status" value="1"/>
</dbReference>
<protein>
    <recommendedName>
        <fullName evidence="9">Fatty-acyl-CoA synthase</fullName>
    </recommendedName>
</protein>
<dbReference type="InterPro" id="IPR045851">
    <property type="entry name" value="AMP-bd_C_sf"/>
</dbReference>
<evidence type="ECO:0000256" key="4">
    <source>
        <dbReference type="ARBA" id="ARBA00023098"/>
    </source>
</evidence>
<sequence length="561" mass="61645">MFTPTPASIPPPNVVLRLGHSNSLPVNITPLNPVSFLLRAALIYPNKLALTAPDGPQPVSYSFSVWAQRVQNLAYALKRVHGIKPGDRVAIIAPNCPMIADAHFGVLAARAVITPINTRLTIPEVDYILEHSGAKLVLVDYECVKFVQGKKIPYVICNDTGRAGDPYEDYLAQGRKLSREEGWAGLEMEPDENANASLCYTSGTTGRPKGVISTFRGSYLAAIANAYEARITRDSTYLWILPIFHACGWTYPWANVFAFATQVTVRAVVNSVVWRHFTESGVTHYCGAPTVQIGIVNAPEARRLEHQVHAIIAGSAPTAHLIGELEKKNIHVTHVYGLTETYGPFTRNHPQPEWARITLDERAKFMARQGQAFATADEARVVHTDSGEHLRDVPADGKTVGEIVVRGNIVMKEYFRDPEATKKAFQGGHFWSGDLAVRHPDGTIGITDRSKDIIISGGENASSLAIEQELSTHPDVLETAVIARSHPKWGERAMAYVILHAHKAGKWKGKHAEFGVSLKEHAKKRLPGFACPEWVEVVPELPKTSTGKIQKNVLRGRASKL</sequence>
<dbReference type="InterPro" id="IPR042099">
    <property type="entry name" value="ANL_N_sf"/>
</dbReference>
<dbReference type="Gene3D" id="3.30.300.30">
    <property type="match status" value="1"/>
</dbReference>
<reference evidence="7" key="1">
    <citation type="submission" date="2021-01" db="EMBL/GenBank/DDBJ databases">
        <authorList>
            <person name="Kaushik A."/>
        </authorList>
    </citation>
    <scope>NUCLEOTIDE SEQUENCE</scope>
    <source>
        <strain evidence="7">AG6-10EEA</strain>
    </source>
</reference>
<dbReference type="PANTHER" id="PTHR43859">
    <property type="entry name" value="ACYL-ACTIVATING ENZYME"/>
    <property type="match status" value="1"/>
</dbReference>
<comment type="caution">
    <text evidence="7">The sequence shown here is derived from an EMBL/GenBank/DDBJ whole genome shotgun (WGS) entry which is preliminary data.</text>
</comment>
<gene>
    <name evidence="7" type="ORF">RDB_LOCUS129294</name>
</gene>
<evidence type="ECO:0000313" key="7">
    <source>
        <dbReference type="EMBL" id="CAE6511377.1"/>
    </source>
</evidence>
<dbReference type="Pfam" id="PF13193">
    <property type="entry name" value="AMP-binding_C"/>
    <property type="match status" value="1"/>
</dbReference>
<dbReference type="InterPro" id="IPR025110">
    <property type="entry name" value="AMP-bd_C"/>
</dbReference>
<evidence type="ECO:0008006" key="9">
    <source>
        <dbReference type="Google" id="ProtNLM"/>
    </source>
</evidence>
<dbReference type="InterPro" id="IPR000873">
    <property type="entry name" value="AMP-dep_synth/lig_dom"/>
</dbReference>
<feature type="domain" description="AMP-binding enzyme C-terminal" evidence="6">
    <location>
        <begin position="466"/>
        <end position="548"/>
    </location>
</feature>
<dbReference type="PANTHER" id="PTHR43859:SF4">
    <property type="entry name" value="BUTANOATE--COA LIGASE AAE1-RELATED"/>
    <property type="match status" value="1"/>
</dbReference>
<keyword evidence="2" id="KW-0436">Ligase</keyword>
<proteinExistence type="inferred from homology"/>
<organism evidence="7 8">
    <name type="scientific">Rhizoctonia solani</name>
    <dbReference type="NCBI Taxonomy" id="456999"/>
    <lineage>
        <taxon>Eukaryota</taxon>
        <taxon>Fungi</taxon>
        <taxon>Dikarya</taxon>
        <taxon>Basidiomycota</taxon>
        <taxon>Agaricomycotina</taxon>
        <taxon>Agaricomycetes</taxon>
        <taxon>Cantharellales</taxon>
        <taxon>Ceratobasidiaceae</taxon>
        <taxon>Rhizoctonia</taxon>
    </lineage>
</organism>
<evidence type="ECO:0000256" key="2">
    <source>
        <dbReference type="ARBA" id="ARBA00022598"/>
    </source>
</evidence>
<evidence type="ECO:0000259" key="5">
    <source>
        <dbReference type="Pfam" id="PF00501"/>
    </source>
</evidence>
<dbReference type="SUPFAM" id="SSF56801">
    <property type="entry name" value="Acetyl-CoA synthetase-like"/>
    <property type="match status" value="1"/>
</dbReference>
<evidence type="ECO:0000256" key="3">
    <source>
        <dbReference type="ARBA" id="ARBA00022832"/>
    </source>
</evidence>
<evidence type="ECO:0000313" key="8">
    <source>
        <dbReference type="Proteomes" id="UP000663853"/>
    </source>
</evidence>